<protein>
    <recommendedName>
        <fullName evidence="4">Glycosyltransferase 2-like domain-containing protein</fullName>
    </recommendedName>
</protein>
<accession>A0ABW1KT18</accession>
<dbReference type="Proteomes" id="UP001596116">
    <property type="component" value="Unassembled WGS sequence"/>
</dbReference>
<dbReference type="EMBL" id="JBHPON010000001">
    <property type="protein sequence ID" value="MFC6035245.1"/>
    <property type="molecule type" value="Genomic_DNA"/>
</dbReference>
<feature type="region of interest" description="Disordered" evidence="1">
    <location>
        <begin position="1"/>
        <end position="26"/>
    </location>
</feature>
<organism evidence="2 3">
    <name type="scientific">Hyphococcus aureus</name>
    <dbReference type="NCBI Taxonomy" id="2666033"/>
    <lineage>
        <taxon>Bacteria</taxon>
        <taxon>Pseudomonadati</taxon>
        <taxon>Pseudomonadota</taxon>
        <taxon>Alphaproteobacteria</taxon>
        <taxon>Parvularculales</taxon>
        <taxon>Parvularculaceae</taxon>
        <taxon>Hyphococcus</taxon>
    </lineage>
</organism>
<sequence length="401" mass="44946">MTNNPENGNDRALVSENGATDAPQGEAERLRAELHDARTASVKMAAEIEALQHKLERAHHALEPRLLSILALRPLRYALAARNRIKREAKSGLAAGEAAPFSVLDKKRAAIRVTAAELVDQIRATAAAHEASVAPTKAKDIGIAVFAHNRASHVTHVLHALDLQGASGFTHVFIDGDHGNSNKRAQVDLVHDCVAHFPVKGIHRNRGNFGFRKMMLLSMRFMMERYEKIIFLEDDCFPASGAVDGFDQALSRAADDDRLFSVYGHPFGGPDEARGSTRFQSWGWATTAAKLRPVWDALMECYLQTEEEYLDFVERHLTPEIEAMIDVTPGRQPSETLRKFFAWDETLCLLTAMRGMRHQMTEERLIYNFGAGESASHFEHVEYFRQPPFNMVSADEIWSHF</sequence>
<gene>
    <name evidence="2" type="ORF">ACFMB1_06795</name>
</gene>
<dbReference type="InterPro" id="IPR029044">
    <property type="entry name" value="Nucleotide-diphossugar_trans"/>
</dbReference>
<evidence type="ECO:0000313" key="3">
    <source>
        <dbReference type="Proteomes" id="UP001596116"/>
    </source>
</evidence>
<keyword evidence="3" id="KW-1185">Reference proteome</keyword>
<name>A0ABW1KT18_9PROT</name>
<evidence type="ECO:0008006" key="4">
    <source>
        <dbReference type="Google" id="ProtNLM"/>
    </source>
</evidence>
<comment type="caution">
    <text evidence="2">The sequence shown here is derived from an EMBL/GenBank/DDBJ whole genome shotgun (WGS) entry which is preliminary data.</text>
</comment>
<dbReference type="SUPFAM" id="SSF53448">
    <property type="entry name" value="Nucleotide-diphospho-sugar transferases"/>
    <property type="match status" value="1"/>
</dbReference>
<proteinExistence type="predicted"/>
<dbReference type="Gene3D" id="3.90.550.10">
    <property type="entry name" value="Spore Coat Polysaccharide Biosynthesis Protein SpsA, Chain A"/>
    <property type="match status" value="1"/>
</dbReference>
<reference evidence="2 3" key="1">
    <citation type="submission" date="2024-09" db="EMBL/GenBank/DDBJ databases">
        <authorList>
            <person name="Zhang Z.-H."/>
        </authorList>
    </citation>
    <scope>NUCLEOTIDE SEQUENCE [LARGE SCALE GENOMIC DNA]</scope>
    <source>
        <strain evidence="2 3">HHTR114</strain>
    </source>
</reference>
<dbReference type="RefSeq" id="WP_379879430.1">
    <property type="nucleotide sequence ID" value="NZ_JBHPON010000001.1"/>
</dbReference>
<evidence type="ECO:0000313" key="2">
    <source>
        <dbReference type="EMBL" id="MFC6035245.1"/>
    </source>
</evidence>
<evidence type="ECO:0000256" key="1">
    <source>
        <dbReference type="SAM" id="MobiDB-lite"/>
    </source>
</evidence>